<evidence type="ECO:0000313" key="2">
    <source>
        <dbReference type="EMBL" id="KAK2548730.1"/>
    </source>
</evidence>
<organism evidence="2 3">
    <name type="scientific">Acropora cervicornis</name>
    <name type="common">Staghorn coral</name>
    <dbReference type="NCBI Taxonomy" id="6130"/>
    <lineage>
        <taxon>Eukaryota</taxon>
        <taxon>Metazoa</taxon>
        <taxon>Cnidaria</taxon>
        <taxon>Anthozoa</taxon>
        <taxon>Hexacorallia</taxon>
        <taxon>Scleractinia</taxon>
        <taxon>Astrocoeniina</taxon>
        <taxon>Acroporidae</taxon>
        <taxon>Acropora</taxon>
    </lineage>
</organism>
<keyword evidence="3" id="KW-1185">Reference proteome</keyword>
<evidence type="ECO:0000313" key="3">
    <source>
        <dbReference type="Proteomes" id="UP001249851"/>
    </source>
</evidence>
<evidence type="ECO:0000256" key="1">
    <source>
        <dbReference type="SAM" id="MobiDB-lite"/>
    </source>
</evidence>
<feature type="region of interest" description="Disordered" evidence="1">
    <location>
        <begin position="40"/>
        <end position="64"/>
    </location>
</feature>
<dbReference type="AlphaFoldDB" id="A0AAD9PTE8"/>
<reference evidence="2" key="1">
    <citation type="journal article" date="2023" name="G3 (Bethesda)">
        <title>Whole genome assembly and annotation of the endangered Caribbean coral Acropora cervicornis.</title>
        <authorList>
            <person name="Selwyn J.D."/>
            <person name="Vollmer S.V."/>
        </authorList>
    </citation>
    <scope>NUCLEOTIDE SEQUENCE</scope>
    <source>
        <strain evidence="2">K2</strain>
    </source>
</reference>
<sequence>MIQPSTANKQDDARLDIRAKRFWSREQDVFFDVRVIDPNASSYQGKRPLSQHSIDARGEEEGVW</sequence>
<proteinExistence type="predicted"/>
<dbReference type="EMBL" id="JARQWQ010000139">
    <property type="protein sequence ID" value="KAK2548730.1"/>
    <property type="molecule type" value="Genomic_DNA"/>
</dbReference>
<feature type="compositionally biased region" description="Basic and acidic residues" evidence="1">
    <location>
        <begin position="54"/>
        <end position="64"/>
    </location>
</feature>
<comment type="caution">
    <text evidence="2">The sequence shown here is derived from an EMBL/GenBank/DDBJ whole genome shotgun (WGS) entry which is preliminary data.</text>
</comment>
<gene>
    <name evidence="2" type="ORF">P5673_030965</name>
</gene>
<accession>A0AAD9PTE8</accession>
<protein>
    <submittedName>
        <fullName evidence="2">Uncharacterized protein</fullName>
    </submittedName>
</protein>
<dbReference type="Proteomes" id="UP001249851">
    <property type="component" value="Unassembled WGS sequence"/>
</dbReference>
<reference evidence="2" key="2">
    <citation type="journal article" date="2023" name="Science">
        <title>Genomic signatures of disease resistance in endangered staghorn corals.</title>
        <authorList>
            <person name="Vollmer S.V."/>
            <person name="Selwyn J.D."/>
            <person name="Despard B.A."/>
            <person name="Roesel C.L."/>
        </authorList>
    </citation>
    <scope>NUCLEOTIDE SEQUENCE</scope>
    <source>
        <strain evidence="2">K2</strain>
    </source>
</reference>
<name>A0AAD9PTE8_ACRCE</name>